<accession>A0A917GKX6</accession>
<evidence type="ECO:0000256" key="3">
    <source>
        <dbReference type="ARBA" id="ARBA00061679"/>
    </source>
</evidence>
<dbReference type="OrthoDB" id="9804318at2"/>
<protein>
    <recommendedName>
        <fullName evidence="4 5">Probable Fe(2+)-trafficking protein</fullName>
    </recommendedName>
</protein>
<comment type="similarity">
    <text evidence="3 5">Belongs to the Fe(2+)-trafficking protein family.</text>
</comment>
<reference evidence="6" key="2">
    <citation type="submission" date="2020-09" db="EMBL/GenBank/DDBJ databases">
        <authorList>
            <person name="Sun Q."/>
            <person name="Zhou Y."/>
        </authorList>
    </citation>
    <scope>NUCLEOTIDE SEQUENCE</scope>
    <source>
        <strain evidence="6">CGMCC 1.15425</strain>
    </source>
</reference>
<dbReference type="GO" id="GO:0034599">
    <property type="term" value="P:cellular response to oxidative stress"/>
    <property type="evidence" value="ECO:0007669"/>
    <property type="project" value="TreeGrafter"/>
</dbReference>
<comment type="caution">
    <text evidence="6">The sequence shown here is derived from an EMBL/GenBank/DDBJ whole genome shotgun (WGS) entry which is preliminary data.</text>
</comment>
<sequence>MSRTVFCKKYQQDLPGLPMPPYPGAKGQEIYNNVSLKAWQEWQKQQVMLINEKQLNMASADDRQYLQEQMDRFMNNESHDKASGYVAPDSE</sequence>
<dbReference type="PIRSF" id="PIRSF029827">
    <property type="entry name" value="Fe_traffic_YggX"/>
    <property type="match status" value="1"/>
</dbReference>
<evidence type="ECO:0000256" key="4">
    <source>
        <dbReference type="ARBA" id="ARBA00070403"/>
    </source>
</evidence>
<dbReference type="GO" id="GO:0005829">
    <property type="term" value="C:cytosol"/>
    <property type="evidence" value="ECO:0007669"/>
    <property type="project" value="TreeGrafter"/>
</dbReference>
<dbReference type="Pfam" id="PF04362">
    <property type="entry name" value="Iron_traffic"/>
    <property type="match status" value="1"/>
</dbReference>
<name>A0A917GKX6_9GAMM</name>
<organism evidence="6 7">
    <name type="scientific">Pseudohongiella nitratireducens</name>
    <dbReference type="NCBI Taxonomy" id="1768907"/>
    <lineage>
        <taxon>Bacteria</taxon>
        <taxon>Pseudomonadati</taxon>
        <taxon>Pseudomonadota</taxon>
        <taxon>Gammaproteobacteria</taxon>
        <taxon>Pseudomonadales</taxon>
        <taxon>Pseudohongiellaceae</taxon>
        <taxon>Pseudohongiella</taxon>
    </lineage>
</organism>
<keyword evidence="1 5" id="KW-0408">Iron</keyword>
<evidence type="ECO:0000313" key="7">
    <source>
        <dbReference type="Proteomes" id="UP000627715"/>
    </source>
</evidence>
<dbReference type="HAMAP" id="MF_00686">
    <property type="entry name" value="Fe_traffic_YggX"/>
    <property type="match status" value="1"/>
</dbReference>
<dbReference type="GO" id="GO:0005506">
    <property type="term" value="F:iron ion binding"/>
    <property type="evidence" value="ECO:0007669"/>
    <property type="project" value="UniProtKB-UniRule"/>
</dbReference>
<evidence type="ECO:0000256" key="2">
    <source>
        <dbReference type="ARBA" id="ARBA00053793"/>
    </source>
</evidence>
<dbReference type="FunFam" id="1.10.3880.10:FF:000001">
    <property type="entry name" value="Probable Fe(2+)-trafficking protein"/>
    <property type="match status" value="1"/>
</dbReference>
<dbReference type="Gene3D" id="1.10.3880.10">
    <property type="entry name" value="Fe(II) trafficking protein YggX"/>
    <property type="match status" value="1"/>
</dbReference>
<dbReference type="NCBIfam" id="NF003817">
    <property type="entry name" value="PRK05408.1"/>
    <property type="match status" value="1"/>
</dbReference>
<evidence type="ECO:0000313" key="6">
    <source>
        <dbReference type="EMBL" id="GGG50160.1"/>
    </source>
</evidence>
<gene>
    <name evidence="6" type="ORF">GCM10011403_04090</name>
</gene>
<dbReference type="RefSeq" id="WP_068812065.1">
    <property type="nucleotide sequence ID" value="NZ_BMIY01000002.1"/>
</dbReference>
<dbReference type="EMBL" id="BMIY01000002">
    <property type="protein sequence ID" value="GGG50160.1"/>
    <property type="molecule type" value="Genomic_DNA"/>
</dbReference>
<dbReference type="InterPro" id="IPR007457">
    <property type="entry name" value="Fe_traffick_prot_YggX"/>
</dbReference>
<dbReference type="InterPro" id="IPR036766">
    <property type="entry name" value="Fe_traffick_prot_YggX_sf"/>
</dbReference>
<keyword evidence="7" id="KW-1185">Reference proteome</keyword>
<dbReference type="PANTHER" id="PTHR36965:SF1">
    <property type="entry name" value="FE(2+)-TRAFFICKING PROTEIN-RELATED"/>
    <property type="match status" value="1"/>
</dbReference>
<dbReference type="SUPFAM" id="SSF111148">
    <property type="entry name" value="YggX-like"/>
    <property type="match status" value="1"/>
</dbReference>
<evidence type="ECO:0000256" key="1">
    <source>
        <dbReference type="ARBA" id="ARBA00023004"/>
    </source>
</evidence>
<dbReference type="Proteomes" id="UP000627715">
    <property type="component" value="Unassembled WGS sequence"/>
</dbReference>
<dbReference type="AlphaFoldDB" id="A0A917GKX6"/>
<dbReference type="PANTHER" id="PTHR36965">
    <property type="entry name" value="FE(2+)-TRAFFICKING PROTEIN-RELATED"/>
    <property type="match status" value="1"/>
</dbReference>
<proteinExistence type="inferred from homology"/>
<reference evidence="6" key="1">
    <citation type="journal article" date="2014" name="Int. J. Syst. Evol. Microbiol.">
        <title>Complete genome sequence of Corynebacterium casei LMG S-19264T (=DSM 44701T), isolated from a smear-ripened cheese.</title>
        <authorList>
            <consortium name="US DOE Joint Genome Institute (JGI-PGF)"/>
            <person name="Walter F."/>
            <person name="Albersmeier A."/>
            <person name="Kalinowski J."/>
            <person name="Ruckert C."/>
        </authorList>
    </citation>
    <scope>NUCLEOTIDE SEQUENCE</scope>
    <source>
        <strain evidence="6">CGMCC 1.15425</strain>
    </source>
</reference>
<comment type="function">
    <text evidence="2">Could be a mediator in iron transactions between iron acquisition and iron-requiring processes, such as synthesis and/or repair of Fe-S clusters in biosynthetic enzymes. Necessary to maintain high levels of aconitase under oxidative stress.</text>
</comment>
<evidence type="ECO:0000256" key="5">
    <source>
        <dbReference type="HAMAP-Rule" id="MF_00686"/>
    </source>
</evidence>